<protein>
    <submittedName>
        <fullName evidence="3">Bacteriocin immunity protein</fullName>
    </submittedName>
</protein>
<gene>
    <name evidence="3" type="ORF">H8L47_10625</name>
</gene>
<comment type="caution">
    <text evidence="3">The sequence shown here is derived from an EMBL/GenBank/DDBJ whole genome shotgun (WGS) entry which is preliminary data.</text>
</comment>
<evidence type="ECO:0000313" key="3">
    <source>
        <dbReference type="EMBL" id="MBC3908022.1"/>
    </source>
</evidence>
<dbReference type="Pfam" id="PF01320">
    <property type="entry name" value="Colicin_Pyocin"/>
    <property type="match status" value="1"/>
</dbReference>
<name>A0ABR6Z8D6_9BURK</name>
<comment type="similarity">
    <text evidence="1">Belongs to the colicins ColE2/ColE8/ColE9 and pyocins S1/S2 family.</text>
</comment>
<reference evidence="3 4" key="1">
    <citation type="submission" date="2020-08" db="EMBL/GenBank/DDBJ databases">
        <title>Novel species isolated from subtropical streams in China.</title>
        <authorList>
            <person name="Lu H."/>
        </authorList>
    </citation>
    <scope>NUCLEOTIDE SEQUENCE [LARGE SCALE GENOMIC DNA]</scope>
    <source>
        <strain evidence="3 4">NL8W</strain>
    </source>
</reference>
<keyword evidence="4" id="KW-1185">Reference proteome</keyword>
<sequence length="73" mass="8111">MIAPDRKYLIDLIAKIMNAEGTEEELDAYIDKLEQVSPMPNVTGLIFYPENGEVSAEAIADAILNFKPKLLSE</sequence>
<accession>A0ABR6Z8D6</accession>
<dbReference type="InterPro" id="IPR035900">
    <property type="entry name" value="Colicin_E_sf"/>
</dbReference>
<dbReference type="Proteomes" id="UP000646911">
    <property type="component" value="Unassembled WGS sequence"/>
</dbReference>
<dbReference type="Gene3D" id="1.10.1200.20">
    <property type="entry name" value="Colicin E immunity protein"/>
    <property type="match status" value="1"/>
</dbReference>
<dbReference type="InterPro" id="IPR000290">
    <property type="entry name" value="Colicin_pyocin"/>
</dbReference>
<evidence type="ECO:0000256" key="1">
    <source>
        <dbReference type="ARBA" id="ARBA00009346"/>
    </source>
</evidence>
<proteinExistence type="inferred from homology"/>
<keyword evidence="2" id="KW-0079">Bacteriocin immunity</keyword>
<dbReference type="EMBL" id="JACOFX010000004">
    <property type="protein sequence ID" value="MBC3908022.1"/>
    <property type="molecule type" value="Genomic_DNA"/>
</dbReference>
<evidence type="ECO:0000313" key="4">
    <source>
        <dbReference type="Proteomes" id="UP000646911"/>
    </source>
</evidence>
<dbReference type="SUPFAM" id="SSF47345">
    <property type="entry name" value="Colicin E immunity proteins"/>
    <property type="match status" value="1"/>
</dbReference>
<organism evidence="3 4">
    <name type="scientific">Undibacterium umbellatum</name>
    <dbReference type="NCBI Taxonomy" id="2762300"/>
    <lineage>
        <taxon>Bacteria</taxon>
        <taxon>Pseudomonadati</taxon>
        <taxon>Pseudomonadota</taxon>
        <taxon>Betaproteobacteria</taxon>
        <taxon>Burkholderiales</taxon>
        <taxon>Oxalobacteraceae</taxon>
        <taxon>Undibacterium</taxon>
    </lineage>
</organism>
<evidence type="ECO:0000256" key="2">
    <source>
        <dbReference type="ARBA" id="ARBA00023025"/>
    </source>
</evidence>